<dbReference type="EMBL" id="SZYD01000010">
    <property type="protein sequence ID" value="KAD4982019.1"/>
    <property type="molecule type" value="Genomic_DNA"/>
</dbReference>
<name>A0A5N6NLL4_9ASTR</name>
<dbReference type="Proteomes" id="UP000326396">
    <property type="component" value="Linkage Group LG18"/>
</dbReference>
<sequence length="104" mass="11451">MRKGTFLEKEFLVRGRADNIVDMEVIPETQETQPEIQPPTFGAQLFDLLSPLSHPWSRRPSPPSPSYIAGPHQGFIGSMQAVPGGHAEGQEEPQQGCLVRSKVT</sequence>
<organism evidence="2 3">
    <name type="scientific">Mikania micrantha</name>
    <name type="common">bitter vine</name>
    <dbReference type="NCBI Taxonomy" id="192012"/>
    <lineage>
        <taxon>Eukaryota</taxon>
        <taxon>Viridiplantae</taxon>
        <taxon>Streptophyta</taxon>
        <taxon>Embryophyta</taxon>
        <taxon>Tracheophyta</taxon>
        <taxon>Spermatophyta</taxon>
        <taxon>Magnoliopsida</taxon>
        <taxon>eudicotyledons</taxon>
        <taxon>Gunneridae</taxon>
        <taxon>Pentapetalae</taxon>
        <taxon>asterids</taxon>
        <taxon>campanulids</taxon>
        <taxon>Asterales</taxon>
        <taxon>Asteraceae</taxon>
        <taxon>Asteroideae</taxon>
        <taxon>Heliantheae alliance</taxon>
        <taxon>Eupatorieae</taxon>
        <taxon>Mikania</taxon>
    </lineage>
</organism>
<evidence type="ECO:0000256" key="1">
    <source>
        <dbReference type="SAM" id="MobiDB-lite"/>
    </source>
</evidence>
<evidence type="ECO:0000313" key="3">
    <source>
        <dbReference type="Proteomes" id="UP000326396"/>
    </source>
</evidence>
<reference evidence="2 3" key="1">
    <citation type="submission" date="2019-05" db="EMBL/GenBank/DDBJ databases">
        <title>Mikania micrantha, genome provides insights into the molecular mechanism of rapid growth.</title>
        <authorList>
            <person name="Liu B."/>
        </authorList>
    </citation>
    <scope>NUCLEOTIDE SEQUENCE [LARGE SCALE GENOMIC DNA]</scope>
    <source>
        <strain evidence="2">NLD-2019</strain>
        <tissue evidence="2">Leaf</tissue>
    </source>
</reference>
<comment type="caution">
    <text evidence="2">The sequence shown here is derived from an EMBL/GenBank/DDBJ whole genome shotgun (WGS) entry which is preliminary data.</text>
</comment>
<dbReference type="AlphaFoldDB" id="A0A5N6NLL4"/>
<proteinExistence type="predicted"/>
<feature type="region of interest" description="Disordered" evidence="1">
    <location>
        <begin position="52"/>
        <end position="104"/>
    </location>
</feature>
<keyword evidence="3" id="KW-1185">Reference proteome</keyword>
<accession>A0A5N6NLL4</accession>
<gene>
    <name evidence="2" type="ORF">E3N88_18690</name>
</gene>
<protein>
    <submittedName>
        <fullName evidence="2">Uncharacterized protein</fullName>
    </submittedName>
</protein>
<evidence type="ECO:0000313" key="2">
    <source>
        <dbReference type="EMBL" id="KAD4982019.1"/>
    </source>
</evidence>